<feature type="non-terminal residue" evidence="2">
    <location>
        <position position="70"/>
    </location>
</feature>
<dbReference type="InterPro" id="IPR039624">
    <property type="entry name" value="LEA1/2/D7/KIN2"/>
</dbReference>
<reference evidence="2 3" key="1">
    <citation type="submission" date="2021-05" db="EMBL/GenBank/DDBJ databases">
        <title>Genome Assembly of Synthetic Allotetraploid Brassica napus Reveals Homoeologous Exchanges between Subgenomes.</title>
        <authorList>
            <person name="Davis J.T."/>
        </authorList>
    </citation>
    <scope>NUCLEOTIDE SEQUENCE [LARGE SCALE GENOMIC DNA]</scope>
    <source>
        <strain evidence="3">cv. Da-Ae</strain>
        <tissue evidence="2">Seedling</tissue>
    </source>
</reference>
<keyword evidence="3" id="KW-1185">Reference proteome</keyword>
<proteinExistence type="predicted"/>
<dbReference type="EMBL" id="JAGKQM010000012">
    <property type="protein sequence ID" value="KAH0895824.1"/>
    <property type="molecule type" value="Genomic_DNA"/>
</dbReference>
<accession>A0ABQ8ATD7</accession>
<organism evidence="2 3">
    <name type="scientific">Brassica napus</name>
    <name type="common">Rape</name>
    <dbReference type="NCBI Taxonomy" id="3708"/>
    <lineage>
        <taxon>Eukaryota</taxon>
        <taxon>Viridiplantae</taxon>
        <taxon>Streptophyta</taxon>
        <taxon>Embryophyta</taxon>
        <taxon>Tracheophyta</taxon>
        <taxon>Spermatophyta</taxon>
        <taxon>Magnoliopsida</taxon>
        <taxon>eudicotyledons</taxon>
        <taxon>Gunneridae</taxon>
        <taxon>Pentapetalae</taxon>
        <taxon>rosids</taxon>
        <taxon>malvids</taxon>
        <taxon>Brassicales</taxon>
        <taxon>Brassicaceae</taxon>
        <taxon>Brassiceae</taxon>
        <taxon>Brassica</taxon>
    </lineage>
</organism>
<sequence>MADNKQSFQAGQAAGRAEEKGNVLMDKVKDAATAAGASAQTAGQKITEAAGGAVNLVKEKTGMNNNVFNL</sequence>
<name>A0ABQ8ATD7_BRANA</name>
<dbReference type="PANTHER" id="PTHR34191">
    <property type="entry name" value="LATE EMBRYOGENESIS ABUNDANT PROTEIN (LEA) FAMILY PROTEIN"/>
    <property type="match status" value="1"/>
</dbReference>
<dbReference type="PANTHER" id="PTHR34191:SF32">
    <property type="entry name" value="STRESS-INDUCED PROTEIN KIN1-RELATED"/>
    <property type="match status" value="1"/>
</dbReference>
<feature type="region of interest" description="Disordered" evidence="1">
    <location>
        <begin position="1"/>
        <end position="22"/>
    </location>
</feature>
<evidence type="ECO:0000313" key="3">
    <source>
        <dbReference type="Proteomes" id="UP000824890"/>
    </source>
</evidence>
<dbReference type="Proteomes" id="UP000824890">
    <property type="component" value="Unassembled WGS sequence"/>
</dbReference>
<evidence type="ECO:0000256" key="1">
    <source>
        <dbReference type="SAM" id="MobiDB-lite"/>
    </source>
</evidence>
<comment type="caution">
    <text evidence="2">The sequence shown here is derived from an EMBL/GenBank/DDBJ whole genome shotgun (WGS) entry which is preliminary data.</text>
</comment>
<protein>
    <submittedName>
        <fullName evidence="2">Uncharacterized protein</fullName>
    </submittedName>
</protein>
<gene>
    <name evidence="2" type="ORF">HID58_045392</name>
</gene>
<feature type="compositionally biased region" description="Polar residues" evidence="1">
    <location>
        <begin position="1"/>
        <end position="10"/>
    </location>
</feature>
<evidence type="ECO:0000313" key="2">
    <source>
        <dbReference type="EMBL" id="KAH0895824.1"/>
    </source>
</evidence>